<gene>
    <name evidence="1" type="ORF">LMG3458_05424</name>
</gene>
<accession>A0A6S7AL64</accession>
<evidence type="ECO:0000313" key="2">
    <source>
        <dbReference type="Proteomes" id="UP000494111"/>
    </source>
</evidence>
<sequence>MGRQQALLIGRIRAGSYDAAIAFAARPPHKPTFMPLPSPLRPLPRPSHAASSLASFLVSSLAALLFTVALPASAQTDAQCVAQFDASVTRYNEAVTVQTKREVTNLHQLNSLLCQGRLDLLDMEFALVDDYEQCARNGGAFPDKTVQRMTTLPDNLAAKKTAWIDTCGPYMKQP</sequence>
<organism evidence="1 2">
    <name type="scientific">Achromobacter deleyi</name>
    <dbReference type="NCBI Taxonomy" id="1353891"/>
    <lineage>
        <taxon>Bacteria</taxon>
        <taxon>Pseudomonadati</taxon>
        <taxon>Pseudomonadota</taxon>
        <taxon>Betaproteobacteria</taxon>
        <taxon>Burkholderiales</taxon>
        <taxon>Alcaligenaceae</taxon>
        <taxon>Achromobacter</taxon>
    </lineage>
</organism>
<evidence type="ECO:0000313" key="1">
    <source>
        <dbReference type="EMBL" id="CAB3737401.1"/>
    </source>
</evidence>
<reference evidence="1 2" key="1">
    <citation type="submission" date="2020-04" db="EMBL/GenBank/DDBJ databases">
        <authorList>
            <person name="De Canck E."/>
        </authorList>
    </citation>
    <scope>NUCLEOTIDE SEQUENCE [LARGE SCALE GENOMIC DNA]</scope>
    <source>
        <strain evidence="1 2">LMG 3458</strain>
    </source>
</reference>
<dbReference type="AlphaFoldDB" id="A0A6S7AL64"/>
<name>A0A6S7AL64_9BURK</name>
<dbReference type="EMBL" id="CADIJO010000029">
    <property type="protein sequence ID" value="CAB3737401.1"/>
    <property type="molecule type" value="Genomic_DNA"/>
</dbReference>
<proteinExistence type="predicted"/>
<protein>
    <submittedName>
        <fullName evidence="1">Uncharacterized protein</fullName>
    </submittedName>
</protein>
<dbReference type="Proteomes" id="UP000494111">
    <property type="component" value="Unassembled WGS sequence"/>
</dbReference>